<evidence type="ECO:0000256" key="2">
    <source>
        <dbReference type="ARBA" id="ARBA00022729"/>
    </source>
</evidence>
<dbReference type="Pfam" id="PF08263">
    <property type="entry name" value="LRRNT_2"/>
    <property type="match status" value="1"/>
</dbReference>
<dbReference type="InterPro" id="IPR032675">
    <property type="entry name" value="LRR_dom_sf"/>
</dbReference>
<dbReference type="Pfam" id="PF23598">
    <property type="entry name" value="LRR_14"/>
    <property type="match status" value="1"/>
</dbReference>
<dbReference type="Gene3D" id="3.80.10.10">
    <property type="entry name" value="Ribonuclease Inhibitor"/>
    <property type="match status" value="1"/>
</dbReference>
<feature type="chain" id="PRO_5043584872" evidence="4">
    <location>
        <begin position="21"/>
        <end position="217"/>
    </location>
</feature>
<dbReference type="Proteomes" id="UP001454036">
    <property type="component" value="Unassembled WGS sequence"/>
</dbReference>
<keyword evidence="7" id="KW-0472">Membrane</keyword>
<dbReference type="AlphaFoldDB" id="A0AAV3RB75"/>
<dbReference type="InterPro" id="IPR055414">
    <property type="entry name" value="LRR_R13L4/SHOC2-like"/>
</dbReference>
<gene>
    <name evidence="7" type="ORF">LIER_26389</name>
</gene>
<evidence type="ECO:0000256" key="3">
    <source>
        <dbReference type="ARBA" id="ARBA00022737"/>
    </source>
</evidence>
<feature type="domain" description="Leucine-rich repeat-containing N-terminal plant-type" evidence="5">
    <location>
        <begin position="20"/>
        <end position="60"/>
    </location>
</feature>
<comment type="caution">
    <text evidence="7">The sequence shown here is derived from an EMBL/GenBank/DDBJ whole genome shotgun (WGS) entry which is preliminary data.</text>
</comment>
<evidence type="ECO:0000256" key="4">
    <source>
        <dbReference type="SAM" id="SignalP"/>
    </source>
</evidence>
<keyword evidence="7" id="KW-0812">Transmembrane</keyword>
<accession>A0AAV3RB75</accession>
<evidence type="ECO:0000259" key="5">
    <source>
        <dbReference type="Pfam" id="PF08263"/>
    </source>
</evidence>
<evidence type="ECO:0000256" key="1">
    <source>
        <dbReference type="ARBA" id="ARBA00022614"/>
    </source>
</evidence>
<dbReference type="FunFam" id="3.80.10.10:FF:000024">
    <property type="entry name" value="Somatic embryogenesis receptor kinase 1"/>
    <property type="match status" value="1"/>
</dbReference>
<dbReference type="EMBL" id="BAABME010008197">
    <property type="protein sequence ID" value="GAA0172591.1"/>
    <property type="molecule type" value="Genomic_DNA"/>
</dbReference>
<dbReference type="InterPro" id="IPR013210">
    <property type="entry name" value="LRR_N_plant-typ"/>
</dbReference>
<proteinExistence type="predicted"/>
<keyword evidence="2 4" id="KW-0732">Signal</keyword>
<keyword evidence="1" id="KW-0433">Leucine-rich repeat</keyword>
<protein>
    <submittedName>
        <fullName evidence="7">Transmembrane signal receptor</fullName>
    </submittedName>
</protein>
<feature type="signal peptide" evidence="4">
    <location>
        <begin position="1"/>
        <end position="20"/>
    </location>
</feature>
<keyword evidence="8" id="KW-1185">Reference proteome</keyword>
<reference evidence="7 8" key="1">
    <citation type="submission" date="2024-01" db="EMBL/GenBank/DDBJ databases">
        <title>The complete chloroplast genome sequence of Lithospermum erythrorhizon: insights into the phylogenetic relationship among Boraginaceae species and the maternal lineages of purple gromwells.</title>
        <authorList>
            <person name="Okada T."/>
            <person name="Watanabe K."/>
        </authorList>
    </citation>
    <scope>NUCLEOTIDE SEQUENCE [LARGE SCALE GENOMIC DNA]</scope>
</reference>
<evidence type="ECO:0000259" key="6">
    <source>
        <dbReference type="Pfam" id="PF23598"/>
    </source>
</evidence>
<evidence type="ECO:0000313" key="8">
    <source>
        <dbReference type="Proteomes" id="UP001454036"/>
    </source>
</evidence>
<dbReference type="PANTHER" id="PTHR47988">
    <property type="entry name" value="SOMATIC EMBRYOGENESIS RECEPTOR KINASE 1"/>
    <property type="match status" value="1"/>
</dbReference>
<organism evidence="7 8">
    <name type="scientific">Lithospermum erythrorhizon</name>
    <name type="common">Purple gromwell</name>
    <name type="synonym">Lithospermum officinale var. erythrorhizon</name>
    <dbReference type="NCBI Taxonomy" id="34254"/>
    <lineage>
        <taxon>Eukaryota</taxon>
        <taxon>Viridiplantae</taxon>
        <taxon>Streptophyta</taxon>
        <taxon>Embryophyta</taxon>
        <taxon>Tracheophyta</taxon>
        <taxon>Spermatophyta</taxon>
        <taxon>Magnoliopsida</taxon>
        <taxon>eudicotyledons</taxon>
        <taxon>Gunneridae</taxon>
        <taxon>Pentapetalae</taxon>
        <taxon>asterids</taxon>
        <taxon>lamiids</taxon>
        <taxon>Boraginales</taxon>
        <taxon>Boraginaceae</taxon>
        <taxon>Boraginoideae</taxon>
        <taxon>Lithospermeae</taxon>
        <taxon>Lithospermum</taxon>
    </lineage>
</organism>
<keyword evidence="7" id="KW-0675">Receptor</keyword>
<feature type="domain" description="Disease resistance R13L4/SHOC-2-like LRR" evidence="6">
    <location>
        <begin position="68"/>
        <end position="172"/>
    </location>
</feature>
<sequence>MASKMLSFIFLAIAFVTVESNSEGDALYGMRSNLGDPNNVLQSWDPTLVNPCTWFHVTCNSENSVTRLDLGNANLTGVLVVRSLELLPNLQYLELFGNHISGQIPSELGNLTKLISLDLYKNQLTGPIPTSLGHLRSLQFLRLNSNKLTGKVPVVLFKMIQLGNLQIMNISDNYLAGTNSKIGLTVYFRKTSCEDTICWCIEIGQVFYDVRPTVSNS</sequence>
<keyword evidence="3" id="KW-0677">Repeat</keyword>
<name>A0AAV3RB75_LITER</name>
<dbReference type="SUPFAM" id="SSF52058">
    <property type="entry name" value="L domain-like"/>
    <property type="match status" value="1"/>
</dbReference>
<evidence type="ECO:0000313" key="7">
    <source>
        <dbReference type="EMBL" id="GAA0172591.1"/>
    </source>
</evidence>